<accession>X0VT07</accession>
<dbReference type="Gene3D" id="3.90.550.10">
    <property type="entry name" value="Spore Coat Polysaccharide Biosynthesis Protein SpsA, Chain A"/>
    <property type="match status" value="1"/>
</dbReference>
<evidence type="ECO:0000313" key="2">
    <source>
        <dbReference type="EMBL" id="GAG21370.1"/>
    </source>
</evidence>
<dbReference type="SUPFAM" id="SSF53448">
    <property type="entry name" value="Nucleotide-diphospho-sugar transferases"/>
    <property type="match status" value="1"/>
</dbReference>
<evidence type="ECO:0000259" key="1">
    <source>
        <dbReference type="Pfam" id="PF00483"/>
    </source>
</evidence>
<reference evidence="2" key="1">
    <citation type="journal article" date="2014" name="Front. Microbiol.">
        <title>High frequency of phylogenetically diverse reductive dehalogenase-homologous genes in deep subseafloor sedimentary metagenomes.</title>
        <authorList>
            <person name="Kawai M."/>
            <person name="Futagami T."/>
            <person name="Toyoda A."/>
            <person name="Takaki Y."/>
            <person name="Nishi S."/>
            <person name="Hori S."/>
            <person name="Arai W."/>
            <person name="Tsubouchi T."/>
            <person name="Morono Y."/>
            <person name="Uchiyama I."/>
            <person name="Ito T."/>
            <person name="Fujiyama A."/>
            <person name="Inagaki F."/>
            <person name="Takami H."/>
        </authorList>
    </citation>
    <scope>NUCLEOTIDE SEQUENCE</scope>
    <source>
        <strain evidence="2">Expedition CK06-06</strain>
    </source>
</reference>
<dbReference type="PANTHER" id="PTHR42883">
    <property type="entry name" value="GLUCOSE-1-PHOSPHATE THYMIDYLTRANSFERASE"/>
    <property type="match status" value="1"/>
</dbReference>
<proteinExistence type="predicted"/>
<dbReference type="PANTHER" id="PTHR42883:SF2">
    <property type="entry name" value="THYMIDYLYLTRANSFERASE"/>
    <property type="match status" value="1"/>
</dbReference>
<protein>
    <recommendedName>
        <fullName evidence="1">Nucleotidyl transferase domain-containing protein</fullName>
    </recommendedName>
</protein>
<dbReference type="CDD" id="cd04189">
    <property type="entry name" value="G1P_TT_long"/>
    <property type="match status" value="1"/>
</dbReference>
<feature type="non-terminal residue" evidence="2">
    <location>
        <position position="261"/>
    </location>
</feature>
<dbReference type="NCBIfam" id="TIGR01208">
    <property type="entry name" value="rmlA_long"/>
    <property type="match status" value="1"/>
</dbReference>
<dbReference type="EMBL" id="BARS01033040">
    <property type="protein sequence ID" value="GAG21370.1"/>
    <property type="molecule type" value="Genomic_DNA"/>
</dbReference>
<organism evidence="2">
    <name type="scientific">marine sediment metagenome</name>
    <dbReference type="NCBI Taxonomy" id="412755"/>
    <lineage>
        <taxon>unclassified sequences</taxon>
        <taxon>metagenomes</taxon>
        <taxon>ecological metagenomes</taxon>
    </lineage>
</organism>
<dbReference type="InterPro" id="IPR005908">
    <property type="entry name" value="G1P_thy_trans_l"/>
</dbReference>
<comment type="caution">
    <text evidence="2">The sequence shown here is derived from an EMBL/GenBank/DDBJ whole genome shotgun (WGS) entry which is preliminary data.</text>
</comment>
<dbReference type="AlphaFoldDB" id="X0VT07"/>
<feature type="non-terminal residue" evidence="2">
    <location>
        <position position="1"/>
    </location>
</feature>
<dbReference type="InterPro" id="IPR029044">
    <property type="entry name" value="Nucleotide-diphossugar_trans"/>
</dbReference>
<sequence length="261" mass="27583">PILYYAIEALAGAGVRDVGIVVGDTHAEIEAAAGDGSRFGIRATYIRQHEPLGLAHAVLTAQDFLGSDRFVMYLGDNLIKGGIAGVTQEFLASDAHAQILLAHVPNPGDFGVAELAPGDGPNRAIVSLEEKPSSPRSDLALVGVYFFGPEIFRAAKAIKPSARGELEITDAITQLVASGAKVVSHIITGWWKDTGKLEDLLEANRILLDDMEPSVRGELDAESKTEGKVSIGGGTRIIRSLLRGPCIIGDNCTIEDSYVGP</sequence>
<dbReference type="InterPro" id="IPR005835">
    <property type="entry name" value="NTP_transferase_dom"/>
</dbReference>
<gene>
    <name evidence="2" type="ORF">S01H1_51213</name>
</gene>
<name>X0VT07_9ZZZZ</name>
<feature type="domain" description="Nucleotidyl transferase" evidence="1">
    <location>
        <begin position="1"/>
        <end position="208"/>
    </location>
</feature>
<dbReference type="Pfam" id="PF00483">
    <property type="entry name" value="NTP_transferase"/>
    <property type="match status" value="1"/>
</dbReference>